<dbReference type="AlphaFoldDB" id="A0A182YG32"/>
<feature type="disulfide bond" evidence="9">
    <location>
        <begin position="208"/>
        <end position="226"/>
    </location>
</feature>
<sequence>MLQILYTIALLFNQATCFRFSLTECGPNEFECEDGTCIDQDQQCDGVPHCRRGEDEQDCETTECDESREFLCRADNTCIQKDTVCDGRNDCSDGEDEICEGKSKPNALIKRLTALTVVPITHTSTHTDVLMIMITDMIDGQQKRTKRITYPYITSGKGGKANFCPLGKFTCGDRSCVSILGRCDGKVDCPRDHADEDECPCPRKTWQCDYGQCIPLEQKCDGNIDCPDDISDERNCPRCSPHEFQCRWDRRCIPIEKKCDKVFDCRDRTDEQVCGKCIPGAALRFLLSRCRSSILAVRCKRSSLSSCLFWIYCL</sequence>
<evidence type="ECO:0000256" key="3">
    <source>
        <dbReference type="ARBA" id="ARBA00022737"/>
    </source>
</evidence>
<dbReference type="PROSITE" id="PS50068">
    <property type="entry name" value="LDLRA_2"/>
    <property type="match status" value="5"/>
</dbReference>
<feature type="disulfide bond" evidence="9">
    <location>
        <begin position="201"/>
        <end position="213"/>
    </location>
</feature>
<dbReference type="FunFam" id="4.10.400.10:FF:000236">
    <property type="entry name" value="AGAP003656-PC"/>
    <property type="match status" value="1"/>
</dbReference>
<dbReference type="InterPro" id="IPR036055">
    <property type="entry name" value="LDL_receptor-like_sf"/>
</dbReference>
<feature type="disulfide bond" evidence="9">
    <location>
        <begin position="32"/>
        <end position="50"/>
    </location>
</feature>
<keyword evidence="2" id="KW-0812">Transmembrane</keyword>
<keyword evidence="4" id="KW-1133">Transmembrane helix</keyword>
<dbReference type="Gene3D" id="4.10.400.10">
    <property type="entry name" value="Low-density Lipoprotein Receptor"/>
    <property type="match status" value="5"/>
</dbReference>
<comment type="subcellular location">
    <subcellularLocation>
        <location evidence="1">Membrane</location>
        <topology evidence="1">Single-pass membrane protein</topology>
    </subcellularLocation>
</comment>
<dbReference type="PROSITE" id="PS01209">
    <property type="entry name" value="LDLRA_1"/>
    <property type="match status" value="2"/>
</dbReference>
<keyword evidence="5" id="KW-0472">Membrane</keyword>
<keyword evidence="8" id="KW-0325">Glycoprotein</keyword>
<comment type="caution">
    <text evidence="9">Lacks conserved residue(s) required for the propagation of feature annotation.</text>
</comment>
<name>A0A182YG32_ANOST</name>
<evidence type="ECO:0000256" key="2">
    <source>
        <dbReference type="ARBA" id="ARBA00022692"/>
    </source>
</evidence>
<keyword evidence="7" id="KW-0675">Receptor</keyword>
<evidence type="ECO:0000256" key="5">
    <source>
        <dbReference type="ARBA" id="ARBA00023136"/>
    </source>
</evidence>
<reference evidence="11" key="1">
    <citation type="journal article" date="2014" name="Genome Biol.">
        <title>Genome analysis of a major urban malaria vector mosquito, Anopheles stephensi.</title>
        <authorList>
            <person name="Jiang X."/>
            <person name="Peery A."/>
            <person name="Hall A.B."/>
            <person name="Sharma A."/>
            <person name="Chen X.G."/>
            <person name="Waterhouse R.M."/>
            <person name="Komissarov A."/>
            <person name="Riehle M.M."/>
            <person name="Shouche Y."/>
            <person name="Sharakhova M.V."/>
            <person name="Lawson D."/>
            <person name="Pakpour N."/>
            <person name="Arensburger P."/>
            <person name="Davidson V.L."/>
            <person name="Eiglmeier K."/>
            <person name="Emrich S."/>
            <person name="George P."/>
            <person name="Kennedy R.C."/>
            <person name="Mane S.P."/>
            <person name="Maslen G."/>
            <person name="Oringanje C."/>
            <person name="Qi Y."/>
            <person name="Settlage R."/>
            <person name="Tojo M."/>
            <person name="Tubio J.M."/>
            <person name="Unger M.F."/>
            <person name="Wang B."/>
            <person name="Vernick K.D."/>
            <person name="Ribeiro J.M."/>
            <person name="James A.A."/>
            <person name="Michel K."/>
            <person name="Riehle M.A."/>
            <person name="Luckhart S."/>
            <person name="Sharakhov I.V."/>
            <person name="Tu Z."/>
        </authorList>
    </citation>
    <scope>NUCLEOTIDE SEQUENCE [LARGE SCALE GENOMIC DNA]</scope>
    <source>
        <strain evidence="11">Indian</strain>
    </source>
</reference>
<dbReference type="OMA" id="DEDICAH"/>
<dbReference type="SMART" id="SM00192">
    <property type="entry name" value="LDLa"/>
    <property type="match status" value="5"/>
</dbReference>
<feature type="disulfide bond" evidence="9">
    <location>
        <begin position="44"/>
        <end position="59"/>
    </location>
</feature>
<dbReference type="InterPro" id="IPR002172">
    <property type="entry name" value="LDrepeatLR_classA_rpt"/>
</dbReference>
<dbReference type="PRINTS" id="PR00261">
    <property type="entry name" value="LDLRECEPTOR"/>
</dbReference>
<dbReference type="STRING" id="30069.A0A182YG32"/>
<dbReference type="InterPro" id="IPR051221">
    <property type="entry name" value="LDLR-related"/>
</dbReference>
<evidence type="ECO:0000256" key="1">
    <source>
        <dbReference type="ARBA" id="ARBA00004167"/>
    </source>
</evidence>
<evidence type="ECO:0000256" key="8">
    <source>
        <dbReference type="ARBA" id="ARBA00023180"/>
    </source>
</evidence>
<dbReference type="InterPro" id="IPR023415">
    <property type="entry name" value="LDLR_class-A_CS"/>
</dbReference>
<feature type="disulfide bond" evidence="9">
    <location>
        <begin position="25"/>
        <end position="37"/>
    </location>
</feature>
<evidence type="ECO:0000256" key="6">
    <source>
        <dbReference type="ARBA" id="ARBA00023157"/>
    </source>
</evidence>
<dbReference type="PANTHER" id="PTHR22722:SF5">
    <property type="entry name" value="LOW-DENSITY LIPOPROTEIN RECEPTOR-RELATED PROTEIN 1B"/>
    <property type="match status" value="1"/>
</dbReference>
<dbReference type="EnsemblMetazoa" id="ASTEI07418-RA">
    <property type="protein sequence ID" value="ASTEI07418-PA"/>
    <property type="gene ID" value="ASTEI07418"/>
</dbReference>
<dbReference type="Pfam" id="PF00057">
    <property type="entry name" value="Ldl_recept_a"/>
    <property type="match status" value="5"/>
</dbReference>
<keyword evidence="3" id="KW-0677">Repeat</keyword>
<dbReference type="SUPFAM" id="SSF57424">
    <property type="entry name" value="LDL receptor-like module"/>
    <property type="match status" value="5"/>
</dbReference>
<dbReference type="CDD" id="cd00112">
    <property type="entry name" value="LDLa"/>
    <property type="match status" value="5"/>
</dbReference>
<dbReference type="GO" id="GO:0005041">
    <property type="term" value="F:low-density lipoprotein particle receptor activity"/>
    <property type="evidence" value="ECO:0007669"/>
    <property type="project" value="TreeGrafter"/>
</dbReference>
<dbReference type="Proteomes" id="UP000076408">
    <property type="component" value="Unassembled WGS sequence"/>
</dbReference>
<proteinExistence type="predicted"/>
<evidence type="ECO:0000256" key="9">
    <source>
        <dbReference type="PROSITE-ProRule" id="PRU00124"/>
    </source>
</evidence>
<evidence type="ECO:0000313" key="10">
    <source>
        <dbReference type="EnsemblMetazoa" id="ASTEI07418-PA"/>
    </source>
</evidence>
<dbReference type="PANTHER" id="PTHR22722">
    <property type="entry name" value="LOW-DENSITY LIPOPROTEIN RECEPTOR-RELATED PROTEIN 2-RELATED"/>
    <property type="match status" value="1"/>
</dbReference>
<keyword evidence="6 9" id="KW-1015">Disulfide bond</keyword>
<feature type="disulfide bond" evidence="9">
    <location>
        <begin position="171"/>
        <end position="189"/>
    </location>
</feature>
<organism evidence="10 11">
    <name type="scientific">Anopheles stephensi</name>
    <name type="common">Indo-Pakistan malaria mosquito</name>
    <dbReference type="NCBI Taxonomy" id="30069"/>
    <lineage>
        <taxon>Eukaryota</taxon>
        <taxon>Metazoa</taxon>
        <taxon>Ecdysozoa</taxon>
        <taxon>Arthropoda</taxon>
        <taxon>Hexapoda</taxon>
        <taxon>Insecta</taxon>
        <taxon>Pterygota</taxon>
        <taxon>Neoptera</taxon>
        <taxon>Endopterygota</taxon>
        <taxon>Diptera</taxon>
        <taxon>Nematocera</taxon>
        <taxon>Culicoidea</taxon>
        <taxon>Culicidae</taxon>
        <taxon>Anophelinae</taxon>
        <taxon>Anopheles</taxon>
    </lineage>
</organism>
<dbReference type="GO" id="GO:0043235">
    <property type="term" value="C:receptor complex"/>
    <property type="evidence" value="ECO:0007669"/>
    <property type="project" value="TreeGrafter"/>
</dbReference>
<evidence type="ECO:0000256" key="4">
    <source>
        <dbReference type="ARBA" id="ARBA00022989"/>
    </source>
</evidence>
<evidence type="ECO:0000256" key="7">
    <source>
        <dbReference type="ARBA" id="ARBA00023170"/>
    </source>
</evidence>
<keyword evidence="11" id="KW-1185">Reference proteome</keyword>
<dbReference type="VEuPathDB" id="VectorBase:ASTEI07418"/>
<feature type="disulfide bond" evidence="9">
    <location>
        <begin position="259"/>
        <end position="274"/>
    </location>
</feature>
<protein>
    <submittedName>
        <fullName evidence="10">Uncharacterized protein</fullName>
    </submittedName>
</protein>
<feature type="disulfide bond" evidence="9">
    <location>
        <begin position="164"/>
        <end position="176"/>
    </location>
</feature>
<reference evidence="10" key="2">
    <citation type="submission" date="2020-05" db="UniProtKB">
        <authorList>
            <consortium name="EnsemblMetazoa"/>
        </authorList>
    </citation>
    <scope>IDENTIFICATION</scope>
    <source>
        <strain evidence="10">Indian</strain>
    </source>
</reference>
<evidence type="ECO:0000313" key="11">
    <source>
        <dbReference type="Proteomes" id="UP000076408"/>
    </source>
</evidence>
<accession>A0A182YG32</accession>
<dbReference type="GO" id="GO:0005886">
    <property type="term" value="C:plasma membrane"/>
    <property type="evidence" value="ECO:0007669"/>
    <property type="project" value="TreeGrafter"/>
</dbReference>